<name>A0ABM8KEE9_9FLAO</name>
<dbReference type="Proteomes" id="UP000474567">
    <property type="component" value="Unassembled WGS sequence"/>
</dbReference>
<evidence type="ECO:0000313" key="2">
    <source>
        <dbReference type="Proteomes" id="UP000474567"/>
    </source>
</evidence>
<organism evidence="1 2">
    <name type="scientific">Flavobacterium collinsii</name>
    <dbReference type="NCBI Taxonomy" id="1114861"/>
    <lineage>
        <taxon>Bacteria</taxon>
        <taxon>Pseudomonadati</taxon>
        <taxon>Bacteroidota</taxon>
        <taxon>Flavobacteriia</taxon>
        <taxon>Flavobacteriales</taxon>
        <taxon>Flavobacteriaceae</taxon>
        <taxon>Flavobacterium</taxon>
    </lineage>
</organism>
<dbReference type="RefSeq" id="WP_173964618.1">
    <property type="nucleotide sequence ID" value="NZ_CADCST010000059.1"/>
</dbReference>
<sequence length="496" mass="54590">MFETLVVKVLSVTDQHQELISGINKENLAAFFLAQNEIRSFVTNTNGFGHQVSTVNIMLRIIGYGYNKNITCIYDDGPADLPTIEKLALLLPEIVLKTAGPPDPITINGATISFQPTSSYAPAEQIEFGITGGYDDKTNLSTKYLTNNFVVLQPFQWGKAYYGNSILTGATTLSLDQLQAIGPNFGNKGFYMSDPTLTDQQWDLYMDNPKVAIRSEQANYIYSLATNESPKYKNINLCSAYGMSDAYNGLTTLATTAPNLLFNLALSMLYVQKNGTNSLKTRAVLLVLANVKDESYKVLKNYFLGKNTDGGSFTNPELLKFLNDYNVSRNAKIITSLAGDALTKAIDALQDGQVLVASLPGLPPPVFNQMMYASNLPFVFEGKNTANLAINFANPYYYLATAGSGVVYPTLPLNADAPDPDALSIQAIANSMQDGPLLWPANNDPSSPVKLGDFTIQTKDPQNEYPKYFNRTQEFYHDELNDKLLLSLFVFINTHN</sequence>
<gene>
    <name evidence="1" type="ORF">FLACOL7796_00618</name>
</gene>
<accession>A0ABM8KEE9</accession>
<proteinExistence type="predicted"/>
<comment type="caution">
    <text evidence="1">The sequence shown here is derived from an EMBL/GenBank/DDBJ whole genome shotgun (WGS) entry which is preliminary data.</text>
</comment>
<dbReference type="EMBL" id="CADCST010000059">
    <property type="protein sequence ID" value="CAA9195482.1"/>
    <property type="molecule type" value="Genomic_DNA"/>
</dbReference>
<evidence type="ECO:0008006" key="3">
    <source>
        <dbReference type="Google" id="ProtNLM"/>
    </source>
</evidence>
<evidence type="ECO:0000313" key="1">
    <source>
        <dbReference type="EMBL" id="CAA9195482.1"/>
    </source>
</evidence>
<protein>
    <recommendedName>
        <fullName evidence="3">Gingipain domain-containing protein</fullName>
    </recommendedName>
</protein>
<keyword evidence="2" id="KW-1185">Reference proteome</keyword>
<reference evidence="1 2" key="1">
    <citation type="submission" date="2020-02" db="EMBL/GenBank/DDBJ databases">
        <authorList>
            <person name="Criscuolo A."/>
        </authorList>
    </citation>
    <scope>NUCLEOTIDE SEQUENCE [LARGE SCALE GENOMIC DNA]</scope>
    <source>
        <strain evidence="1">CECT7796</strain>
    </source>
</reference>